<keyword evidence="6" id="KW-1185">Reference proteome</keyword>
<proteinExistence type="predicted"/>
<dbReference type="GO" id="GO:0046872">
    <property type="term" value="F:metal ion binding"/>
    <property type="evidence" value="ECO:0007669"/>
    <property type="project" value="UniProtKB-KW"/>
</dbReference>
<evidence type="ECO:0000256" key="1">
    <source>
        <dbReference type="ARBA" id="ARBA00022723"/>
    </source>
</evidence>
<dbReference type="Gene3D" id="2.60.120.330">
    <property type="entry name" value="B-lactam Antibiotic, Isopenicillin N Synthase, Chain"/>
    <property type="match status" value="1"/>
</dbReference>
<dbReference type="AlphaFoldDB" id="A0AAW1YF07"/>
<gene>
    <name evidence="5" type="ORF">M0R45_002933</name>
</gene>
<comment type="caution">
    <text evidence="5">The sequence shown here is derived from an EMBL/GenBank/DDBJ whole genome shotgun (WGS) entry which is preliminary data.</text>
</comment>
<feature type="domain" description="Isopenicillin N synthase-like Fe(2+) 2OG dioxygenase" evidence="3">
    <location>
        <begin position="167"/>
        <end position="225"/>
    </location>
</feature>
<evidence type="ECO:0000259" key="4">
    <source>
        <dbReference type="Pfam" id="PF14226"/>
    </source>
</evidence>
<name>A0AAW1YF07_RUBAR</name>
<reference evidence="5 6" key="1">
    <citation type="journal article" date="2023" name="G3 (Bethesda)">
        <title>A chromosome-length genome assembly and annotation of blackberry (Rubus argutus, cv. 'Hillquist').</title>
        <authorList>
            <person name="Bruna T."/>
            <person name="Aryal R."/>
            <person name="Dudchenko O."/>
            <person name="Sargent D.J."/>
            <person name="Mead D."/>
            <person name="Buti M."/>
            <person name="Cavallini A."/>
            <person name="Hytonen T."/>
            <person name="Andres J."/>
            <person name="Pham M."/>
            <person name="Weisz D."/>
            <person name="Mascagni F."/>
            <person name="Usai G."/>
            <person name="Natali L."/>
            <person name="Bassil N."/>
            <person name="Fernandez G.E."/>
            <person name="Lomsadze A."/>
            <person name="Armour M."/>
            <person name="Olukolu B."/>
            <person name="Poorten T."/>
            <person name="Britton C."/>
            <person name="Davik J."/>
            <person name="Ashrafi H."/>
            <person name="Aiden E.L."/>
            <person name="Borodovsky M."/>
            <person name="Worthington M."/>
        </authorList>
    </citation>
    <scope>NUCLEOTIDE SEQUENCE [LARGE SCALE GENOMIC DNA]</scope>
    <source>
        <strain evidence="5">PI 553951</strain>
    </source>
</reference>
<accession>A0AAW1YF07</accession>
<dbReference type="PANTHER" id="PTHR47990">
    <property type="entry name" value="2-OXOGLUTARATE (2OG) AND FE(II)-DEPENDENT OXYGENASE SUPERFAMILY PROTEIN-RELATED"/>
    <property type="match status" value="1"/>
</dbReference>
<evidence type="ECO:0000313" key="5">
    <source>
        <dbReference type="EMBL" id="KAK9947302.1"/>
    </source>
</evidence>
<dbReference type="SUPFAM" id="SSF51197">
    <property type="entry name" value="Clavaminate synthase-like"/>
    <property type="match status" value="1"/>
</dbReference>
<keyword evidence="1" id="KW-0479">Metal-binding</keyword>
<dbReference type="Pfam" id="PF14226">
    <property type="entry name" value="DIOX_N"/>
    <property type="match status" value="1"/>
</dbReference>
<dbReference type="InterPro" id="IPR044861">
    <property type="entry name" value="IPNS-like_FE2OG_OXY"/>
</dbReference>
<dbReference type="InterPro" id="IPR027443">
    <property type="entry name" value="IPNS-like_sf"/>
</dbReference>
<dbReference type="EMBL" id="JBEDUW010000001">
    <property type="protein sequence ID" value="KAK9947302.1"/>
    <property type="molecule type" value="Genomic_DNA"/>
</dbReference>
<protein>
    <submittedName>
        <fullName evidence="5">Uncharacterized protein</fullName>
    </submittedName>
</protein>
<dbReference type="Pfam" id="PF03171">
    <property type="entry name" value="2OG-FeII_Oxy"/>
    <property type="match status" value="1"/>
</dbReference>
<feature type="domain" description="Non-haem dioxygenase N-terminal" evidence="4">
    <location>
        <begin position="13"/>
        <end position="98"/>
    </location>
</feature>
<evidence type="ECO:0000256" key="2">
    <source>
        <dbReference type="ARBA" id="ARBA00023004"/>
    </source>
</evidence>
<dbReference type="Proteomes" id="UP001457282">
    <property type="component" value="Unassembled WGS sequence"/>
</dbReference>
<evidence type="ECO:0000259" key="3">
    <source>
        <dbReference type="Pfam" id="PF03171"/>
    </source>
</evidence>
<organism evidence="5 6">
    <name type="scientific">Rubus argutus</name>
    <name type="common">Southern blackberry</name>
    <dbReference type="NCBI Taxonomy" id="59490"/>
    <lineage>
        <taxon>Eukaryota</taxon>
        <taxon>Viridiplantae</taxon>
        <taxon>Streptophyta</taxon>
        <taxon>Embryophyta</taxon>
        <taxon>Tracheophyta</taxon>
        <taxon>Spermatophyta</taxon>
        <taxon>Magnoliopsida</taxon>
        <taxon>eudicotyledons</taxon>
        <taxon>Gunneridae</taxon>
        <taxon>Pentapetalae</taxon>
        <taxon>rosids</taxon>
        <taxon>fabids</taxon>
        <taxon>Rosales</taxon>
        <taxon>Rosaceae</taxon>
        <taxon>Rosoideae</taxon>
        <taxon>Rosoideae incertae sedis</taxon>
        <taxon>Rubus</taxon>
    </lineage>
</organism>
<evidence type="ECO:0000313" key="6">
    <source>
        <dbReference type="Proteomes" id="UP001457282"/>
    </source>
</evidence>
<keyword evidence="2" id="KW-0408">Iron</keyword>
<sequence length="284" mass="32187">MGSITITHTEAKIPVIDFSAQVLKPGTISWLEACKKVCDALEDYGCFVATVSDADYSLELHNTIFGSLDDLFAFPKEMKLRNTYEKPFRGYHSPNSVHEGLGIDDPTNPEATHKFTKLFWPHGNEHFCETANSYAKLVTGIDETVTRMIFEHYGVDKYCESHIGSTDYVLRLHKYNAADKEKTHKALPEHTDLNLTTIIHQNHVNGLEVKTKNGDQWIGVTMRENEARYSLLLSTFHNGIITVPEELIDDEHPLKYKALNHLEYLQSQLAQATSRVCVKNFCGI</sequence>
<dbReference type="InterPro" id="IPR050231">
    <property type="entry name" value="Iron_ascorbate_oxido_reductase"/>
</dbReference>
<dbReference type="InterPro" id="IPR026992">
    <property type="entry name" value="DIOX_N"/>
</dbReference>